<keyword evidence="4 6" id="KW-1133">Transmembrane helix</keyword>
<keyword evidence="3 6" id="KW-0812">Transmembrane</keyword>
<comment type="similarity">
    <text evidence="2">Belongs to the DsbD family.</text>
</comment>
<keyword evidence="9" id="KW-1185">Reference proteome</keyword>
<feature type="transmembrane region" description="Helical" evidence="6">
    <location>
        <begin position="62"/>
        <end position="83"/>
    </location>
</feature>
<dbReference type="AlphaFoldDB" id="A0A7M2YWC0"/>
<reference evidence="8 9" key="1">
    <citation type="submission" date="2018-07" db="EMBL/GenBank/DDBJ databases">
        <title>High-quality-draft genome sequence of Gaiella occulta.</title>
        <authorList>
            <person name="Severino R."/>
            <person name="Froufe H.J.C."/>
            <person name="Rainey F.A."/>
            <person name="Barroso C."/>
            <person name="Albuquerque L."/>
            <person name="Lobo-Da-Cunha A."/>
            <person name="Da Costa M.S."/>
            <person name="Egas C."/>
        </authorList>
    </citation>
    <scope>NUCLEOTIDE SEQUENCE [LARGE SCALE GENOMIC DNA]</scope>
    <source>
        <strain evidence="8 9">F2-233</strain>
    </source>
</reference>
<dbReference type="PANTHER" id="PTHR31272">
    <property type="entry name" value="CYTOCHROME C-TYPE BIOGENESIS PROTEIN HI_1454-RELATED"/>
    <property type="match status" value="1"/>
</dbReference>
<evidence type="ECO:0000313" key="8">
    <source>
        <dbReference type="EMBL" id="RDI74030.1"/>
    </source>
</evidence>
<accession>A0A7M2YWC0</accession>
<dbReference type="Pfam" id="PF02683">
    <property type="entry name" value="DsbD_TM"/>
    <property type="match status" value="1"/>
</dbReference>
<name>A0A7M2YWC0_9ACTN</name>
<dbReference type="InterPro" id="IPR051790">
    <property type="entry name" value="Cytochrome_c-biogenesis_DsbD"/>
</dbReference>
<evidence type="ECO:0000256" key="4">
    <source>
        <dbReference type="ARBA" id="ARBA00022989"/>
    </source>
</evidence>
<dbReference type="PANTHER" id="PTHR31272:SF4">
    <property type="entry name" value="CYTOCHROME C-TYPE BIOGENESIS PROTEIN HI_1454-RELATED"/>
    <property type="match status" value="1"/>
</dbReference>
<evidence type="ECO:0000256" key="2">
    <source>
        <dbReference type="ARBA" id="ARBA00006143"/>
    </source>
</evidence>
<keyword evidence="5 6" id="KW-0472">Membrane</keyword>
<proteinExistence type="inferred from homology"/>
<organism evidence="8 9">
    <name type="scientific">Gaiella occulta</name>
    <dbReference type="NCBI Taxonomy" id="1002870"/>
    <lineage>
        <taxon>Bacteria</taxon>
        <taxon>Bacillati</taxon>
        <taxon>Actinomycetota</taxon>
        <taxon>Thermoleophilia</taxon>
        <taxon>Gaiellales</taxon>
        <taxon>Gaiellaceae</taxon>
        <taxon>Gaiella</taxon>
    </lineage>
</organism>
<comment type="subcellular location">
    <subcellularLocation>
        <location evidence="1">Membrane</location>
        <topology evidence="1">Multi-pass membrane protein</topology>
    </subcellularLocation>
</comment>
<dbReference type="InterPro" id="IPR003834">
    <property type="entry name" value="Cyt_c_assmbl_TM_dom"/>
</dbReference>
<comment type="caution">
    <text evidence="8">The sequence shown here is derived from an EMBL/GenBank/DDBJ whole genome shotgun (WGS) entry which is preliminary data.</text>
</comment>
<evidence type="ECO:0000256" key="6">
    <source>
        <dbReference type="SAM" id="Phobius"/>
    </source>
</evidence>
<reference evidence="9" key="2">
    <citation type="journal article" date="2019" name="MicrobiologyOpen">
        <title>High-quality draft genome sequence of Gaiella occulta isolated from a 150 meter deep mineral water borehole and comparison with the genome sequences of other deep-branching lineages of the phylum Actinobacteria.</title>
        <authorList>
            <person name="Severino R."/>
            <person name="Froufe H.J.C."/>
            <person name="Barroso C."/>
            <person name="Albuquerque L."/>
            <person name="Lobo-da-Cunha A."/>
            <person name="da Costa M.S."/>
            <person name="Egas C."/>
        </authorList>
    </citation>
    <scope>NUCLEOTIDE SEQUENCE [LARGE SCALE GENOMIC DNA]</scope>
    <source>
        <strain evidence="9">F2-233</strain>
    </source>
</reference>
<feature type="transmembrane region" description="Helical" evidence="6">
    <location>
        <begin position="12"/>
        <end position="41"/>
    </location>
</feature>
<evidence type="ECO:0000259" key="7">
    <source>
        <dbReference type="Pfam" id="PF02683"/>
    </source>
</evidence>
<gene>
    <name evidence="8" type="ORF">Gocc_2127</name>
</gene>
<sequence>MGSVVFAIEFGPAALVAAFAAGFLSFLSPCVFPLVPGYLSLVSGVGFDEIGAQPRRVVSSTAAFIAGFGSMFVLLGAGAAWFGDVLLTNRRTLEIVAGVFIAFAGLIYAGVPLPLSLLREKRFHVERRGGFAAPAVIGVAFGVGWTPCIGPTLAAILALSAAGRNAGQGAILLGVYSIGLGVPFLLFGLGFTRALGFVSVFRRHRRVVGLVSGGTLVVFGILLSTGYLTRFTAGLARFSGFQI</sequence>
<feature type="transmembrane region" description="Helical" evidence="6">
    <location>
        <begin position="130"/>
        <end position="159"/>
    </location>
</feature>
<feature type="domain" description="Cytochrome C biogenesis protein transmembrane" evidence="7">
    <location>
        <begin position="14"/>
        <end position="199"/>
    </location>
</feature>
<evidence type="ECO:0000256" key="1">
    <source>
        <dbReference type="ARBA" id="ARBA00004141"/>
    </source>
</evidence>
<protein>
    <submittedName>
        <fullName evidence="8">Cytochrome c biogenesis protein</fullName>
    </submittedName>
</protein>
<feature type="transmembrane region" description="Helical" evidence="6">
    <location>
        <begin position="95"/>
        <end position="118"/>
    </location>
</feature>
<evidence type="ECO:0000256" key="5">
    <source>
        <dbReference type="ARBA" id="ARBA00023136"/>
    </source>
</evidence>
<evidence type="ECO:0000256" key="3">
    <source>
        <dbReference type="ARBA" id="ARBA00022692"/>
    </source>
</evidence>
<dbReference type="GO" id="GO:0017004">
    <property type="term" value="P:cytochrome complex assembly"/>
    <property type="evidence" value="ECO:0007669"/>
    <property type="project" value="InterPro"/>
</dbReference>
<dbReference type="GO" id="GO:0016020">
    <property type="term" value="C:membrane"/>
    <property type="evidence" value="ECO:0007669"/>
    <property type="project" value="UniProtKB-SubCell"/>
</dbReference>
<evidence type="ECO:0000313" key="9">
    <source>
        <dbReference type="Proteomes" id="UP000254134"/>
    </source>
</evidence>
<dbReference type="RefSeq" id="WP_114796559.1">
    <property type="nucleotide sequence ID" value="NZ_QQZY01000005.1"/>
</dbReference>
<feature type="transmembrane region" description="Helical" evidence="6">
    <location>
        <begin position="171"/>
        <end position="195"/>
    </location>
</feature>
<feature type="transmembrane region" description="Helical" evidence="6">
    <location>
        <begin position="207"/>
        <end position="228"/>
    </location>
</feature>
<dbReference type="OrthoDB" id="9803065at2"/>
<dbReference type="EMBL" id="QQZY01000005">
    <property type="protein sequence ID" value="RDI74030.1"/>
    <property type="molecule type" value="Genomic_DNA"/>
</dbReference>
<dbReference type="Proteomes" id="UP000254134">
    <property type="component" value="Unassembled WGS sequence"/>
</dbReference>